<evidence type="ECO:0000313" key="2">
    <source>
        <dbReference type="EMBL" id="PYE76301.1"/>
    </source>
</evidence>
<keyword evidence="1" id="KW-0732">Signal</keyword>
<organism evidence="2 3">
    <name type="scientific">Xylophilus ampelinus</name>
    <dbReference type="NCBI Taxonomy" id="54067"/>
    <lineage>
        <taxon>Bacteria</taxon>
        <taxon>Pseudomonadati</taxon>
        <taxon>Pseudomonadota</taxon>
        <taxon>Betaproteobacteria</taxon>
        <taxon>Burkholderiales</taxon>
        <taxon>Xylophilus</taxon>
    </lineage>
</organism>
<evidence type="ECO:0008006" key="4">
    <source>
        <dbReference type="Google" id="ProtNLM"/>
    </source>
</evidence>
<dbReference type="EMBL" id="QJTC01000014">
    <property type="protein sequence ID" value="PYE76301.1"/>
    <property type="molecule type" value="Genomic_DNA"/>
</dbReference>
<keyword evidence="3" id="KW-1185">Reference proteome</keyword>
<feature type="signal peptide" evidence="1">
    <location>
        <begin position="1"/>
        <end position="22"/>
    </location>
</feature>
<reference evidence="2 3" key="1">
    <citation type="submission" date="2018-06" db="EMBL/GenBank/DDBJ databases">
        <title>Genomic Encyclopedia of Type Strains, Phase III (KMG-III): the genomes of soil and plant-associated and newly described type strains.</title>
        <authorList>
            <person name="Whitman W."/>
        </authorList>
    </citation>
    <scope>NUCLEOTIDE SEQUENCE [LARGE SCALE GENOMIC DNA]</scope>
    <source>
        <strain evidence="2 3">CECT 7646</strain>
    </source>
</reference>
<evidence type="ECO:0000256" key="1">
    <source>
        <dbReference type="SAM" id="SignalP"/>
    </source>
</evidence>
<comment type="caution">
    <text evidence="2">The sequence shown here is derived from an EMBL/GenBank/DDBJ whole genome shotgun (WGS) entry which is preliminary data.</text>
</comment>
<dbReference type="AlphaFoldDB" id="A0A318SKK5"/>
<proteinExistence type="predicted"/>
<evidence type="ECO:0000313" key="3">
    <source>
        <dbReference type="Proteomes" id="UP000247540"/>
    </source>
</evidence>
<dbReference type="OrthoDB" id="8821441at2"/>
<accession>A0A318SKK5</accession>
<sequence>MNASRLLAIAAFAATASLGAHAAPMGEGDTRSPYAAQAPMALVAPAGYTINKIATGAVRPVATAGEGDQRSPYAVRIESTTDRASVNAQAREAVRLGQVAHGEAGYM</sequence>
<dbReference type="Proteomes" id="UP000247540">
    <property type="component" value="Unassembled WGS sequence"/>
</dbReference>
<feature type="chain" id="PRO_5016275975" description="DUF4148 domain-containing protein" evidence="1">
    <location>
        <begin position="23"/>
        <end position="107"/>
    </location>
</feature>
<gene>
    <name evidence="2" type="ORF">DFQ15_11486</name>
</gene>
<protein>
    <recommendedName>
        <fullName evidence="4">DUF4148 domain-containing protein</fullName>
    </recommendedName>
</protein>
<dbReference type="RefSeq" id="WP_146228718.1">
    <property type="nucleotide sequence ID" value="NZ_JAMOFZ010000014.1"/>
</dbReference>
<name>A0A318SKK5_9BURK</name>